<name>A0A929FZT8_9PSEU</name>
<sequence>MQHDELVLGLDVGGTSSRALLADLSGAVRGTGRSGGGNPNSHPVGEAAERIARATREALAGTDPGAVRAVVLGMAGSARLADPAAAERFARIWPELGLHCPVRTTGDSEVAFAAGTPLPRGTVLIAGTGAIAGRIEDHRLTRTAGGHGWLLGDEGSAFWLGREAVRTALAELDRREPPGALTDRVRVRLLGDEPVEDLRRSLITAAGAGPPIALAELAPVVTGAAQQDDPAARAIVARAAEELVAAVAVLEPDPAEPVVLAGGLLAPDAPLQRAVRARLSGAVRTAGSGAAGAAWLAARELAAEPDQLHARLLATGADGLAER</sequence>
<dbReference type="Pfam" id="PF01869">
    <property type="entry name" value="BcrAD_BadFG"/>
    <property type="match status" value="1"/>
</dbReference>
<dbReference type="Proteomes" id="UP000598360">
    <property type="component" value="Unassembled WGS sequence"/>
</dbReference>
<dbReference type="PANTHER" id="PTHR43190:SF3">
    <property type="entry name" value="N-ACETYL-D-GLUCOSAMINE KINASE"/>
    <property type="match status" value="1"/>
</dbReference>
<comment type="caution">
    <text evidence="2">The sequence shown here is derived from an EMBL/GenBank/DDBJ whole genome shotgun (WGS) entry which is preliminary data.</text>
</comment>
<protein>
    <submittedName>
        <fullName evidence="2">ATPase</fullName>
    </submittedName>
</protein>
<dbReference type="Gene3D" id="3.30.420.40">
    <property type="match status" value="2"/>
</dbReference>
<accession>A0A929FZT8</accession>
<dbReference type="PANTHER" id="PTHR43190">
    <property type="entry name" value="N-ACETYL-D-GLUCOSAMINE KINASE"/>
    <property type="match status" value="1"/>
</dbReference>
<dbReference type="EMBL" id="JADEYC010000009">
    <property type="protein sequence ID" value="MBE9374092.1"/>
    <property type="molecule type" value="Genomic_DNA"/>
</dbReference>
<keyword evidence="3" id="KW-1185">Reference proteome</keyword>
<dbReference type="InterPro" id="IPR043129">
    <property type="entry name" value="ATPase_NBD"/>
</dbReference>
<evidence type="ECO:0000259" key="1">
    <source>
        <dbReference type="Pfam" id="PF01869"/>
    </source>
</evidence>
<evidence type="ECO:0000313" key="3">
    <source>
        <dbReference type="Proteomes" id="UP000598360"/>
    </source>
</evidence>
<dbReference type="InterPro" id="IPR052519">
    <property type="entry name" value="Euk-type_GlcNAc_Kinase"/>
</dbReference>
<dbReference type="AlphaFoldDB" id="A0A929FZT8"/>
<organism evidence="2 3">
    <name type="scientific">Saccharopolyspora montiporae</name>
    <dbReference type="NCBI Taxonomy" id="2781240"/>
    <lineage>
        <taxon>Bacteria</taxon>
        <taxon>Bacillati</taxon>
        <taxon>Actinomycetota</taxon>
        <taxon>Actinomycetes</taxon>
        <taxon>Pseudonocardiales</taxon>
        <taxon>Pseudonocardiaceae</taxon>
        <taxon>Saccharopolyspora</taxon>
    </lineage>
</organism>
<proteinExistence type="predicted"/>
<reference evidence="2" key="1">
    <citation type="submission" date="2020-10" db="EMBL/GenBank/DDBJ databases">
        <title>Diversity and distribution of actinomycetes associated with coral in the coast of Hainan.</title>
        <authorList>
            <person name="Li F."/>
        </authorList>
    </citation>
    <scope>NUCLEOTIDE SEQUENCE</scope>
    <source>
        <strain evidence="2">HNM0983</strain>
    </source>
</reference>
<gene>
    <name evidence="2" type="ORF">IQ251_06480</name>
</gene>
<evidence type="ECO:0000313" key="2">
    <source>
        <dbReference type="EMBL" id="MBE9374092.1"/>
    </source>
</evidence>
<feature type="domain" description="ATPase BadF/BadG/BcrA/BcrD type" evidence="1">
    <location>
        <begin position="8"/>
        <end position="281"/>
    </location>
</feature>
<dbReference type="InterPro" id="IPR002731">
    <property type="entry name" value="ATPase_BadF"/>
</dbReference>
<dbReference type="SUPFAM" id="SSF53067">
    <property type="entry name" value="Actin-like ATPase domain"/>
    <property type="match status" value="2"/>
</dbReference>
<dbReference type="RefSeq" id="WP_193927529.1">
    <property type="nucleotide sequence ID" value="NZ_JADEYC010000009.1"/>
</dbReference>